<dbReference type="Gene3D" id="3.40.50.300">
    <property type="entry name" value="P-loop containing nucleotide triphosphate hydrolases"/>
    <property type="match status" value="1"/>
</dbReference>
<keyword evidence="1" id="KW-0547">Nucleotide-binding</keyword>
<accession>A0A3S5AEJ3</accession>
<proteinExistence type="predicted"/>
<evidence type="ECO:0000256" key="1">
    <source>
        <dbReference type="ARBA" id="ARBA00022741"/>
    </source>
</evidence>
<dbReference type="GO" id="GO:0005524">
    <property type="term" value="F:ATP binding"/>
    <property type="evidence" value="ECO:0007669"/>
    <property type="project" value="UniProtKB-KW"/>
</dbReference>
<keyword evidence="5" id="KW-1185">Reference proteome</keyword>
<dbReference type="SUPFAM" id="SSF52540">
    <property type="entry name" value="P-loop containing nucleoside triphosphate hydrolases"/>
    <property type="match status" value="1"/>
</dbReference>
<dbReference type="PANTHER" id="PTHR48103">
    <property type="entry name" value="MIDASIN-RELATED"/>
    <property type="match status" value="1"/>
</dbReference>
<dbReference type="GO" id="GO:0005634">
    <property type="term" value="C:nucleus"/>
    <property type="evidence" value="ECO:0007669"/>
    <property type="project" value="TreeGrafter"/>
</dbReference>
<dbReference type="GO" id="GO:0030687">
    <property type="term" value="C:preribosome, large subunit precursor"/>
    <property type="evidence" value="ECO:0007669"/>
    <property type="project" value="TreeGrafter"/>
</dbReference>
<dbReference type="Pfam" id="PF07728">
    <property type="entry name" value="AAA_5"/>
    <property type="match status" value="1"/>
</dbReference>
<organism evidence="4 5">
    <name type="scientific">Protopolystoma xenopodis</name>
    <dbReference type="NCBI Taxonomy" id="117903"/>
    <lineage>
        <taxon>Eukaryota</taxon>
        <taxon>Metazoa</taxon>
        <taxon>Spiralia</taxon>
        <taxon>Lophotrochozoa</taxon>
        <taxon>Platyhelminthes</taxon>
        <taxon>Monogenea</taxon>
        <taxon>Polyopisthocotylea</taxon>
        <taxon>Polystomatidea</taxon>
        <taxon>Polystomatidae</taxon>
        <taxon>Protopolystoma</taxon>
    </lineage>
</organism>
<keyword evidence="2" id="KW-0067">ATP-binding</keyword>
<dbReference type="GO" id="GO:0016887">
    <property type="term" value="F:ATP hydrolysis activity"/>
    <property type="evidence" value="ECO:0007669"/>
    <property type="project" value="InterPro"/>
</dbReference>
<evidence type="ECO:0000313" key="4">
    <source>
        <dbReference type="EMBL" id="VEL27255.1"/>
    </source>
</evidence>
<dbReference type="PANTHER" id="PTHR48103:SF2">
    <property type="entry name" value="MIDASIN"/>
    <property type="match status" value="1"/>
</dbReference>
<sequence>MLAGDFFLIDEISLADDAVLERLNSLLEPERNLTLAERVSEANQLKPLVPKTSAPDQYSSNSTLNHILQDSILISASPSFRLFATMNPGGDYGKKELSPALRNRFTEIWARSPHMPCLESTLASLEPALTVAGAEIPLQNDWYAIVSHNLGLYFRPASAARVIDHNYIQCHLADSHPEPWLQLLPELVCPMAKAMVTFLAWYFGSACPSSLIPAQPESDYASYRPSK</sequence>
<evidence type="ECO:0000259" key="3">
    <source>
        <dbReference type="Pfam" id="PF07728"/>
    </source>
</evidence>
<dbReference type="EMBL" id="CAAALY010085939">
    <property type="protein sequence ID" value="VEL27255.1"/>
    <property type="molecule type" value="Genomic_DNA"/>
</dbReference>
<dbReference type="AlphaFoldDB" id="A0A3S5AEJ3"/>
<dbReference type="GO" id="GO:0000055">
    <property type="term" value="P:ribosomal large subunit export from nucleus"/>
    <property type="evidence" value="ECO:0007669"/>
    <property type="project" value="TreeGrafter"/>
</dbReference>
<reference evidence="4" key="1">
    <citation type="submission" date="2018-11" db="EMBL/GenBank/DDBJ databases">
        <authorList>
            <consortium name="Pathogen Informatics"/>
        </authorList>
    </citation>
    <scope>NUCLEOTIDE SEQUENCE</scope>
</reference>
<comment type="caution">
    <text evidence="4">The sequence shown here is derived from an EMBL/GenBank/DDBJ whole genome shotgun (WGS) entry which is preliminary data.</text>
</comment>
<dbReference type="InterPro" id="IPR011704">
    <property type="entry name" value="ATPase_dyneun-rel_AAA"/>
</dbReference>
<protein>
    <recommendedName>
        <fullName evidence="3">ATPase dynein-related AAA domain-containing protein</fullName>
    </recommendedName>
</protein>
<name>A0A3S5AEJ3_9PLAT</name>
<gene>
    <name evidence="4" type="ORF">PXEA_LOCUS20695</name>
</gene>
<dbReference type="GO" id="GO:0000027">
    <property type="term" value="P:ribosomal large subunit assembly"/>
    <property type="evidence" value="ECO:0007669"/>
    <property type="project" value="TreeGrafter"/>
</dbReference>
<dbReference type="InterPro" id="IPR027417">
    <property type="entry name" value="P-loop_NTPase"/>
</dbReference>
<feature type="domain" description="ATPase dynein-related AAA" evidence="3">
    <location>
        <begin position="4"/>
        <end position="105"/>
    </location>
</feature>
<dbReference type="Proteomes" id="UP000784294">
    <property type="component" value="Unassembled WGS sequence"/>
</dbReference>
<evidence type="ECO:0000313" key="5">
    <source>
        <dbReference type="Proteomes" id="UP000784294"/>
    </source>
</evidence>
<dbReference type="OrthoDB" id="422220at2759"/>
<evidence type="ECO:0000256" key="2">
    <source>
        <dbReference type="ARBA" id="ARBA00022840"/>
    </source>
</evidence>